<dbReference type="AlphaFoldDB" id="A0A1W0WUZ2"/>
<sequence>MIASFYSKCLCALVVVQFLAVANGRSTLADKKRSVEAVEAPSERQFGLFGLGLGGLGLGYGLGGYGLGFGGLGYGGLGLGLGYGGLGLGGLGFWDENGDKLSRVPAGKMKKASKNRKKLYMKLNDDDKGYVAGSGANGIDDEDSVFLVIRGANDKKKQA</sequence>
<feature type="signal peptide" evidence="2">
    <location>
        <begin position="1"/>
        <end position="24"/>
    </location>
</feature>
<keyword evidence="1" id="KW-0812">Transmembrane</keyword>
<accession>A0A1W0WUZ2</accession>
<feature type="chain" id="PRO_5013229764" evidence="2">
    <location>
        <begin position="25"/>
        <end position="159"/>
    </location>
</feature>
<dbReference type="EMBL" id="MTYJ01000044">
    <property type="protein sequence ID" value="OQV18963.1"/>
    <property type="molecule type" value="Genomic_DNA"/>
</dbReference>
<evidence type="ECO:0000256" key="2">
    <source>
        <dbReference type="SAM" id="SignalP"/>
    </source>
</evidence>
<name>A0A1W0WUZ2_HYPEX</name>
<comment type="caution">
    <text evidence="3">The sequence shown here is derived from an EMBL/GenBank/DDBJ whole genome shotgun (WGS) entry which is preliminary data.</text>
</comment>
<gene>
    <name evidence="3" type="ORF">BV898_07019</name>
</gene>
<keyword evidence="4" id="KW-1185">Reference proteome</keyword>
<protein>
    <submittedName>
        <fullName evidence="3">Uncharacterized protein</fullName>
    </submittedName>
</protein>
<proteinExistence type="predicted"/>
<evidence type="ECO:0000313" key="4">
    <source>
        <dbReference type="Proteomes" id="UP000192578"/>
    </source>
</evidence>
<organism evidence="3 4">
    <name type="scientific">Hypsibius exemplaris</name>
    <name type="common">Freshwater tardigrade</name>
    <dbReference type="NCBI Taxonomy" id="2072580"/>
    <lineage>
        <taxon>Eukaryota</taxon>
        <taxon>Metazoa</taxon>
        <taxon>Ecdysozoa</taxon>
        <taxon>Tardigrada</taxon>
        <taxon>Eutardigrada</taxon>
        <taxon>Parachela</taxon>
        <taxon>Hypsibioidea</taxon>
        <taxon>Hypsibiidae</taxon>
        <taxon>Hypsibius</taxon>
    </lineage>
</organism>
<feature type="transmembrane region" description="Helical" evidence="1">
    <location>
        <begin position="48"/>
        <end position="67"/>
    </location>
</feature>
<reference evidence="4" key="1">
    <citation type="submission" date="2017-01" db="EMBL/GenBank/DDBJ databases">
        <title>Comparative genomics of anhydrobiosis in the tardigrade Hypsibius dujardini.</title>
        <authorList>
            <person name="Yoshida Y."/>
            <person name="Koutsovoulos G."/>
            <person name="Laetsch D."/>
            <person name="Stevens L."/>
            <person name="Kumar S."/>
            <person name="Horikawa D."/>
            <person name="Ishino K."/>
            <person name="Komine S."/>
            <person name="Tomita M."/>
            <person name="Blaxter M."/>
            <person name="Arakawa K."/>
        </authorList>
    </citation>
    <scope>NUCLEOTIDE SEQUENCE [LARGE SCALE GENOMIC DNA]</scope>
    <source>
        <strain evidence="4">Z151</strain>
    </source>
</reference>
<keyword evidence="1" id="KW-1133">Transmembrane helix</keyword>
<evidence type="ECO:0000313" key="3">
    <source>
        <dbReference type="EMBL" id="OQV18963.1"/>
    </source>
</evidence>
<feature type="transmembrane region" description="Helical" evidence="1">
    <location>
        <begin position="74"/>
        <end position="94"/>
    </location>
</feature>
<dbReference type="Proteomes" id="UP000192578">
    <property type="component" value="Unassembled WGS sequence"/>
</dbReference>
<keyword evidence="2" id="KW-0732">Signal</keyword>
<keyword evidence="1" id="KW-0472">Membrane</keyword>
<evidence type="ECO:0000256" key="1">
    <source>
        <dbReference type="SAM" id="Phobius"/>
    </source>
</evidence>